<accession>A0A3P7L972</accession>
<evidence type="ECO:0000313" key="1">
    <source>
        <dbReference type="EMBL" id="VDM79285.1"/>
    </source>
</evidence>
<proteinExistence type="predicted"/>
<dbReference type="AlphaFoldDB" id="A0A3P7L972"/>
<protein>
    <recommendedName>
        <fullName evidence="3">Reverse transcriptase RNase H-like domain-containing protein</fullName>
    </recommendedName>
</protein>
<evidence type="ECO:0008006" key="3">
    <source>
        <dbReference type="Google" id="ProtNLM"/>
    </source>
</evidence>
<sequence>MISTDPVLSLPGVDKARDGVIISTDASTKAERRYHIADLEALVVVCAVKSHILYGLPVDVMTVYQPLTRFSSAVMY</sequence>
<dbReference type="OrthoDB" id="5920491at2759"/>
<evidence type="ECO:0000313" key="2">
    <source>
        <dbReference type="Proteomes" id="UP000270094"/>
    </source>
</evidence>
<gene>
    <name evidence="1" type="ORF">SVUK_LOCUS14283</name>
</gene>
<organism evidence="1 2">
    <name type="scientific">Strongylus vulgaris</name>
    <name type="common">Blood worm</name>
    <dbReference type="NCBI Taxonomy" id="40348"/>
    <lineage>
        <taxon>Eukaryota</taxon>
        <taxon>Metazoa</taxon>
        <taxon>Ecdysozoa</taxon>
        <taxon>Nematoda</taxon>
        <taxon>Chromadorea</taxon>
        <taxon>Rhabditida</taxon>
        <taxon>Rhabditina</taxon>
        <taxon>Rhabditomorpha</taxon>
        <taxon>Strongyloidea</taxon>
        <taxon>Strongylidae</taxon>
        <taxon>Strongylus</taxon>
    </lineage>
</organism>
<dbReference type="Proteomes" id="UP000270094">
    <property type="component" value="Unassembled WGS sequence"/>
</dbReference>
<reference evidence="1 2" key="1">
    <citation type="submission" date="2018-11" db="EMBL/GenBank/DDBJ databases">
        <authorList>
            <consortium name="Pathogen Informatics"/>
        </authorList>
    </citation>
    <scope>NUCLEOTIDE SEQUENCE [LARGE SCALE GENOMIC DNA]</scope>
</reference>
<dbReference type="EMBL" id="UYYB01104579">
    <property type="protein sequence ID" value="VDM79285.1"/>
    <property type="molecule type" value="Genomic_DNA"/>
</dbReference>
<name>A0A3P7L972_STRVU</name>
<keyword evidence="2" id="KW-1185">Reference proteome</keyword>